<gene>
    <name evidence="2" type="ORF">ISN45_Aa07g038910</name>
</gene>
<dbReference type="InterPro" id="IPR053781">
    <property type="entry name" value="F-box_AtFBL13-like"/>
</dbReference>
<accession>A0A8T1YDJ5</accession>
<dbReference type="SMART" id="SM00256">
    <property type="entry name" value="FBOX"/>
    <property type="match status" value="1"/>
</dbReference>
<dbReference type="SMART" id="SM00579">
    <property type="entry name" value="FBD"/>
    <property type="match status" value="1"/>
</dbReference>
<dbReference type="InterPro" id="IPR001810">
    <property type="entry name" value="F-box_dom"/>
</dbReference>
<evidence type="ECO:0000313" key="2">
    <source>
        <dbReference type="EMBL" id="KAG7544016.1"/>
    </source>
</evidence>
<evidence type="ECO:0000313" key="3">
    <source>
        <dbReference type="Proteomes" id="UP000694240"/>
    </source>
</evidence>
<dbReference type="PANTHER" id="PTHR31900">
    <property type="entry name" value="F-BOX/RNI SUPERFAMILY PROTEIN-RELATED"/>
    <property type="match status" value="1"/>
</dbReference>
<evidence type="ECO:0000259" key="1">
    <source>
        <dbReference type="PROSITE" id="PS50181"/>
    </source>
</evidence>
<keyword evidence="3" id="KW-1185">Reference proteome</keyword>
<dbReference type="AlphaFoldDB" id="A0A8T1YDJ5"/>
<dbReference type="EMBL" id="JAEFBK010000012">
    <property type="protein sequence ID" value="KAG7544016.1"/>
    <property type="molecule type" value="Genomic_DNA"/>
</dbReference>
<dbReference type="PANTHER" id="PTHR31900:SF34">
    <property type="entry name" value="EMB|CAB62440.1-RELATED"/>
    <property type="match status" value="1"/>
</dbReference>
<feature type="domain" description="F-box" evidence="1">
    <location>
        <begin position="32"/>
        <end position="80"/>
    </location>
</feature>
<dbReference type="InterPro" id="IPR006566">
    <property type="entry name" value="FBD"/>
</dbReference>
<dbReference type="InterPro" id="IPR050232">
    <property type="entry name" value="FBL13/AtMIF1-like"/>
</dbReference>
<sequence>MKRLVVGSILLVGSICLGRQYIMKRAITCGGEDRISSLPDDLLVRILLLVPTKDAVATMILSKRWLSVWTMMPRLEYKDIKVGTQNRFLDRFIDYLLYLLGESESIWRFLNESLQLHKAPILERLVIELGPHCPVDVDVVKWISNAVDRGVCELEFDLMWSAKPTSLPKNLYICDTLVYLRLSNKVFVDVASPLYVDRHDQDNLIKFSVKVPSLETLVYTNVKSKAGSLVINSAILKELIIADLPTTSCSIESKPCLDKAIVACLSFNPDDKYMRSLSSVMNLELCLIVETVACCQTINFSRLIECKIMVIKLDWFEPFFCLLQNSPTLKVVLIDQMLAEAFPLSFKQPNDVPLCLSTKLEIFEWKEYRGTSEEKEMLRYILANSKCLKRAGIALKSTWKWNKKKIMKELKSMYRISTSSQLLFSTQLEWTPFRDD</sequence>
<organism evidence="2 3">
    <name type="scientific">Arabidopsis thaliana x Arabidopsis arenosa</name>
    <dbReference type="NCBI Taxonomy" id="1240361"/>
    <lineage>
        <taxon>Eukaryota</taxon>
        <taxon>Viridiplantae</taxon>
        <taxon>Streptophyta</taxon>
        <taxon>Embryophyta</taxon>
        <taxon>Tracheophyta</taxon>
        <taxon>Spermatophyta</taxon>
        <taxon>Magnoliopsida</taxon>
        <taxon>eudicotyledons</taxon>
        <taxon>Gunneridae</taxon>
        <taxon>Pentapetalae</taxon>
        <taxon>rosids</taxon>
        <taxon>malvids</taxon>
        <taxon>Brassicales</taxon>
        <taxon>Brassicaceae</taxon>
        <taxon>Camelineae</taxon>
        <taxon>Arabidopsis</taxon>
    </lineage>
</organism>
<proteinExistence type="predicted"/>
<name>A0A8T1YDJ5_9BRAS</name>
<reference evidence="2 3" key="1">
    <citation type="submission" date="2020-12" db="EMBL/GenBank/DDBJ databases">
        <title>Concerted genomic and epigenomic changes stabilize Arabidopsis allopolyploids.</title>
        <authorList>
            <person name="Chen Z."/>
        </authorList>
    </citation>
    <scope>NUCLEOTIDE SEQUENCE [LARGE SCALE GENOMIC DNA]</scope>
    <source>
        <strain evidence="2">Allo738</strain>
        <tissue evidence="2">Leaf</tissue>
    </source>
</reference>
<dbReference type="Pfam" id="PF08387">
    <property type="entry name" value="FBD"/>
    <property type="match status" value="1"/>
</dbReference>
<protein>
    <submittedName>
        <fullName evidence="2">F-box domain</fullName>
    </submittedName>
</protein>
<comment type="caution">
    <text evidence="2">The sequence shown here is derived from an EMBL/GenBank/DDBJ whole genome shotgun (WGS) entry which is preliminary data.</text>
</comment>
<dbReference type="Proteomes" id="UP000694240">
    <property type="component" value="Chromosome 12"/>
</dbReference>
<dbReference type="CDD" id="cd22160">
    <property type="entry name" value="F-box_AtFBL13-like"/>
    <property type="match status" value="1"/>
</dbReference>
<dbReference type="PROSITE" id="PS50181">
    <property type="entry name" value="FBOX"/>
    <property type="match status" value="1"/>
</dbReference>
<dbReference type="Pfam" id="PF00646">
    <property type="entry name" value="F-box"/>
    <property type="match status" value="1"/>
</dbReference>